<keyword evidence="2" id="KW-1185">Reference proteome</keyword>
<dbReference type="EMBL" id="JAROBY010000069">
    <property type="protein sequence ID" value="MEB4798111.1"/>
    <property type="molecule type" value="Genomic_DNA"/>
</dbReference>
<sequence>MEITVTHKLINACPSCLSEIPFLLSDSVLSEPFTCKCGFKLANFTETYWSEWNFPVNITDNSVSEWIEGKARNDDTRFVFIPRSVSIEDFSLEPIIKSKYFYEVKQTSAREYTNCKTFNDEIYFENKCCFRTIDRFIKKKFLKKHRICALTLQELRKQEVGEFPPICPFAYAYVFWKHTLLQTTHFHKVIKGDETNSRKYLGLELATQLIEKIIIETKNKLIEHMNLFEVNREILHWIIKRITSELCLNYFYHWLEISTKGTEQIRVPNWNQVRMMLEKSIPKIIFKLSEVGNKKVIEVILQNETKKKMMLEKSIPKIIFKLSEVGNKKVIEVILQNETKKKTDINCVISSKSIKKSLRKMKSFTSGGNGIKFLKR</sequence>
<evidence type="ECO:0000313" key="2">
    <source>
        <dbReference type="Proteomes" id="UP001355653"/>
    </source>
</evidence>
<protein>
    <submittedName>
        <fullName evidence="1">Uncharacterized protein</fullName>
    </submittedName>
</protein>
<dbReference type="RefSeq" id="WP_268597435.1">
    <property type="nucleotide sequence ID" value="NZ_JAROBY010000069.1"/>
</dbReference>
<evidence type="ECO:0000313" key="1">
    <source>
        <dbReference type="EMBL" id="MEB4798111.1"/>
    </source>
</evidence>
<gene>
    <name evidence="1" type="ORF">P5G65_29820</name>
</gene>
<reference evidence="1 2" key="1">
    <citation type="submission" date="2023-03" db="EMBL/GenBank/DDBJ databases">
        <title>Bacillus Genome Sequencing.</title>
        <authorList>
            <person name="Dunlap C."/>
        </authorList>
    </citation>
    <scope>NUCLEOTIDE SEQUENCE [LARGE SCALE GENOMIC DNA]</scope>
    <source>
        <strain evidence="1 2">NRS-1351</strain>
    </source>
</reference>
<organism evidence="1 2">
    <name type="scientific">Paenibacillus chondroitinus</name>
    <dbReference type="NCBI Taxonomy" id="59842"/>
    <lineage>
        <taxon>Bacteria</taxon>
        <taxon>Bacillati</taxon>
        <taxon>Bacillota</taxon>
        <taxon>Bacilli</taxon>
        <taxon>Bacillales</taxon>
        <taxon>Paenibacillaceae</taxon>
        <taxon>Paenibacillus</taxon>
    </lineage>
</organism>
<name>A0ABU6DMP5_9BACL</name>
<dbReference type="Proteomes" id="UP001355653">
    <property type="component" value="Unassembled WGS sequence"/>
</dbReference>
<comment type="caution">
    <text evidence="1">The sequence shown here is derived from an EMBL/GenBank/DDBJ whole genome shotgun (WGS) entry which is preliminary data.</text>
</comment>
<proteinExistence type="predicted"/>
<accession>A0ABU6DMP5</accession>